<protein>
    <submittedName>
        <fullName evidence="2">Uncharacterized protein</fullName>
    </submittedName>
</protein>
<dbReference type="EMBL" id="ML119690">
    <property type="protein sequence ID" value="RPA80198.1"/>
    <property type="molecule type" value="Genomic_DNA"/>
</dbReference>
<reference evidence="2 3" key="1">
    <citation type="journal article" date="2018" name="Nat. Ecol. Evol.">
        <title>Pezizomycetes genomes reveal the molecular basis of ectomycorrhizal truffle lifestyle.</title>
        <authorList>
            <person name="Murat C."/>
            <person name="Payen T."/>
            <person name="Noel B."/>
            <person name="Kuo A."/>
            <person name="Morin E."/>
            <person name="Chen J."/>
            <person name="Kohler A."/>
            <person name="Krizsan K."/>
            <person name="Balestrini R."/>
            <person name="Da Silva C."/>
            <person name="Montanini B."/>
            <person name="Hainaut M."/>
            <person name="Levati E."/>
            <person name="Barry K.W."/>
            <person name="Belfiori B."/>
            <person name="Cichocki N."/>
            <person name="Clum A."/>
            <person name="Dockter R.B."/>
            <person name="Fauchery L."/>
            <person name="Guy J."/>
            <person name="Iotti M."/>
            <person name="Le Tacon F."/>
            <person name="Lindquist E.A."/>
            <person name="Lipzen A."/>
            <person name="Malagnac F."/>
            <person name="Mello A."/>
            <person name="Molinier V."/>
            <person name="Miyauchi S."/>
            <person name="Poulain J."/>
            <person name="Riccioni C."/>
            <person name="Rubini A."/>
            <person name="Sitrit Y."/>
            <person name="Splivallo R."/>
            <person name="Traeger S."/>
            <person name="Wang M."/>
            <person name="Zifcakova L."/>
            <person name="Wipf D."/>
            <person name="Zambonelli A."/>
            <person name="Paolocci F."/>
            <person name="Nowrousian M."/>
            <person name="Ottonello S."/>
            <person name="Baldrian P."/>
            <person name="Spatafora J.W."/>
            <person name="Henrissat B."/>
            <person name="Nagy L.G."/>
            <person name="Aury J.M."/>
            <person name="Wincker P."/>
            <person name="Grigoriev I.V."/>
            <person name="Bonfante P."/>
            <person name="Martin F.M."/>
        </authorList>
    </citation>
    <scope>NUCLEOTIDE SEQUENCE [LARGE SCALE GENOMIC DNA]</scope>
    <source>
        <strain evidence="2 3">RN42</strain>
    </source>
</reference>
<evidence type="ECO:0000313" key="3">
    <source>
        <dbReference type="Proteomes" id="UP000275078"/>
    </source>
</evidence>
<dbReference type="Proteomes" id="UP000275078">
    <property type="component" value="Unassembled WGS sequence"/>
</dbReference>
<evidence type="ECO:0000313" key="2">
    <source>
        <dbReference type="EMBL" id="RPA80198.1"/>
    </source>
</evidence>
<name>A0A3N4I687_ASCIM</name>
<gene>
    <name evidence="2" type="ORF">BJ508DRAFT_327509</name>
</gene>
<feature type="region of interest" description="Disordered" evidence="1">
    <location>
        <begin position="1"/>
        <end position="81"/>
    </location>
</feature>
<feature type="compositionally biased region" description="Polar residues" evidence="1">
    <location>
        <begin position="28"/>
        <end position="42"/>
    </location>
</feature>
<dbReference type="AlphaFoldDB" id="A0A3N4I687"/>
<proteinExistence type="predicted"/>
<evidence type="ECO:0000256" key="1">
    <source>
        <dbReference type="SAM" id="MobiDB-lite"/>
    </source>
</evidence>
<organism evidence="2 3">
    <name type="scientific">Ascobolus immersus RN42</name>
    <dbReference type="NCBI Taxonomy" id="1160509"/>
    <lineage>
        <taxon>Eukaryota</taxon>
        <taxon>Fungi</taxon>
        <taxon>Dikarya</taxon>
        <taxon>Ascomycota</taxon>
        <taxon>Pezizomycotina</taxon>
        <taxon>Pezizomycetes</taxon>
        <taxon>Pezizales</taxon>
        <taxon>Ascobolaceae</taxon>
        <taxon>Ascobolus</taxon>
    </lineage>
</organism>
<accession>A0A3N4I687</accession>
<keyword evidence="3" id="KW-1185">Reference proteome</keyword>
<sequence>MASSPLDNNEANQVDFTVPTAGNPAEVNESTSQDSDVDNNIYNPELDWASSDSACDWYGSESESSPSREIDTRLPTSRPHPSQAIAIAKASRILAGTEERFELIQMLYRQWFEKEVVCEIWDFPEEDKIFFRAVGEALKDMEEGKTPDEVEALHEEIRNGKFEYRRGDSDVVRTISDDDDGWRESDLWDDYVGDANEPEDSAITGASTINSIIIPTKYILRVD</sequence>
<feature type="compositionally biased region" description="Polar residues" evidence="1">
    <location>
        <begin position="1"/>
        <end position="15"/>
    </location>
</feature>